<feature type="domain" description="Class II Histidinyl-tRNA synthetase (HisRS)-like catalytic core" evidence="2">
    <location>
        <begin position="10"/>
        <end position="307"/>
    </location>
</feature>
<feature type="binding site" evidence="1">
    <location>
        <begin position="81"/>
        <end position="83"/>
    </location>
    <ligand>
        <name>L-histidine</name>
        <dbReference type="ChEBI" id="CHEBI:57595"/>
    </ligand>
</feature>
<dbReference type="GO" id="GO:0016757">
    <property type="term" value="F:glycosyltransferase activity"/>
    <property type="evidence" value="ECO:0007669"/>
    <property type="project" value="UniProtKB-KW"/>
</dbReference>
<keyword evidence="3" id="KW-0808">Transferase</keyword>
<gene>
    <name evidence="3" type="ORF">D1610_07760</name>
</gene>
<dbReference type="AlphaFoldDB" id="A0A396RPF4"/>
<dbReference type="InterPro" id="IPR004516">
    <property type="entry name" value="HisRS/HisZ"/>
</dbReference>
<evidence type="ECO:0000259" key="2">
    <source>
        <dbReference type="Pfam" id="PF13393"/>
    </source>
</evidence>
<dbReference type="PANTHER" id="PTHR43707:SF1">
    <property type="entry name" value="HISTIDINE--TRNA LIGASE, MITOCHONDRIAL-RELATED"/>
    <property type="match status" value="1"/>
</dbReference>
<dbReference type="Proteomes" id="UP000266693">
    <property type="component" value="Unassembled WGS sequence"/>
</dbReference>
<proteinExistence type="predicted"/>
<dbReference type="EMBL" id="QWLV01000002">
    <property type="protein sequence ID" value="RHW18348.1"/>
    <property type="molecule type" value="Genomic_DNA"/>
</dbReference>
<reference evidence="3 4" key="1">
    <citation type="submission" date="2018-08" db="EMBL/GenBank/DDBJ databases">
        <title>The multiple taxonomic identification of Sphingomonas gilva.</title>
        <authorList>
            <person name="Zhu D."/>
            <person name="Zheng S."/>
        </authorList>
    </citation>
    <scope>NUCLEOTIDE SEQUENCE [LARGE SCALE GENOMIC DNA]</scope>
    <source>
        <strain evidence="3 4">ZDH117</strain>
    </source>
</reference>
<feature type="binding site" evidence="1">
    <location>
        <position position="129"/>
    </location>
    <ligand>
        <name>L-histidine</name>
        <dbReference type="ChEBI" id="CHEBI:57595"/>
    </ligand>
</feature>
<keyword evidence="4" id="KW-1185">Reference proteome</keyword>
<dbReference type="Pfam" id="PF13393">
    <property type="entry name" value="tRNA-synt_His"/>
    <property type="match status" value="1"/>
</dbReference>
<organism evidence="3 4">
    <name type="scientific">Sphingomonas gilva</name>
    <dbReference type="NCBI Taxonomy" id="2305907"/>
    <lineage>
        <taxon>Bacteria</taxon>
        <taxon>Pseudomonadati</taxon>
        <taxon>Pseudomonadota</taxon>
        <taxon>Alphaproteobacteria</taxon>
        <taxon>Sphingomonadales</taxon>
        <taxon>Sphingomonadaceae</taxon>
        <taxon>Sphingomonas</taxon>
    </lineage>
</organism>
<dbReference type="SUPFAM" id="SSF55681">
    <property type="entry name" value="Class II aaRS and biotin synthetases"/>
    <property type="match status" value="1"/>
</dbReference>
<dbReference type="InterPro" id="IPR045864">
    <property type="entry name" value="aa-tRNA-synth_II/BPL/LPL"/>
</dbReference>
<accession>A0A396RPF4</accession>
<protein>
    <submittedName>
        <fullName evidence="3">ATP phosphoribosyltransferase regulatory subunit</fullName>
    </submittedName>
</protein>
<dbReference type="GO" id="GO:0006427">
    <property type="term" value="P:histidyl-tRNA aminoacylation"/>
    <property type="evidence" value="ECO:0007669"/>
    <property type="project" value="TreeGrafter"/>
</dbReference>
<feature type="binding site" evidence="1">
    <location>
        <position position="125"/>
    </location>
    <ligand>
        <name>L-histidine</name>
        <dbReference type="ChEBI" id="CHEBI:57595"/>
    </ligand>
</feature>
<keyword evidence="3" id="KW-0328">Glycosyltransferase</keyword>
<evidence type="ECO:0000313" key="3">
    <source>
        <dbReference type="EMBL" id="RHW18348.1"/>
    </source>
</evidence>
<dbReference type="OrthoDB" id="9769617at2"/>
<dbReference type="RefSeq" id="WP_118863538.1">
    <property type="nucleotide sequence ID" value="NZ_QWLV01000002.1"/>
</dbReference>
<dbReference type="Gene3D" id="3.30.930.10">
    <property type="entry name" value="Bira Bifunctional Protein, Domain 2"/>
    <property type="match status" value="1"/>
</dbReference>
<evidence type="ECO:0000256" key="1">
    <source>
        <dbReference type="PIRSR" id="PIRSR001549-1"/>
    </source>
</evidence>
<dbReference type="PIRSF" id="PIRSF001549">
    <property type="entry name" value="His-tRNA_synth"/>
    <property type="match status" value="1"/>
</dbReference>
<dbReference type="InterPro" id="IPR041715">
    <property type="entry name" value="HisRS-like_core"/>
</dbReference>
<comment type="caution">
    <text evidence="3">The sequence shown here is derived from an EMBL/GenBank/DDBJ whole genome shotgun (WGS) entry which is preliminary data.</text>
</comment>
<name>A0A396RPF4_9SPHN</name>
<dbReference type="PANTHER" id="PTHR43707">
    <property type="entry name" value="HISTIDYL-TRNA SYNTHETASE"/>
    <property type="match status" value="1"/>
</dbReference>
<evidence type="ECO:0000313" key="4">
    <source>
        <dbReference type="Proteomes" id="UP000266693"/>
    </source>
</evidence>
<dbReference type="GO" id="GO:0004821">
    <property type="term" value="F:histidine-tRNA ligase activity"/>
    <property type="evidence" value="ECO:0007669"/>
    <property type="project" value="TreeGrafter"/>
</dbReference>
<sequence>MIPSGLLPTGFRDRLPPHADAAAAAVGRMLEAAFAHGYERVSPALAEFADGLAGRLKAARAQDLMRMTDPASQRTLALRPDLTAQVGRIAATRMAHHPRPLRLSYAGQVVKLRASQLRPERELLQVGCELVGLDSVAAAREVVAVAIEALEAAGVRGLTIDFTLPDLVDTLAAGPLPLAEDEVEAVRARLDAKDAGGLDGAGAAYLPLIEAAGPFAAAVERLRAFDSAAVLASRLDGLEAIAASIGGRATLTLDPTERHGFEYQSWLGFSIFADGVAGEIGRGGSYMIVRDSGEEPAVGFSLYIDPLVDAGLAAAPRRRLFVPLGADARVAERLRAEGWVTVCGLTPEDSAERQICTHVLVGDRPQPL</sequence>
<dbReference type="GO" id="GO:0005737">
    <property type="term" value="C:cytoplasm"/>
    <property type="evidence" value="ECO:0007669"/>
    <property type="project" value="InterPro"/>
</dbReference>